<gene>
    <name evidence="1" type="ORF">MRB53_030841</name>
</gene>
<name>A0ACC2KMQ4_PERAE</name>
<accession>A0ACC2KMQ4</accession>
<reference evidence="1 2" key="1">
    <citation type="journal article" date="2022" name="Hortic Res">
        <title>A haplotype resolved chromosomal level avocado genome allows analysis of novel avocado genes.</title>
        <authorList>
            <person name="Nath O."/>
            <person name="Fletcher S.J."/>
            <person name="Hayward A."/>
            <person name="Shaw L.M."/>
            <person name="Masouleh A.K."/>
            <person name="Furtado A."/>
            <person name="Henry R.J."/>
            <person name="Mitter N."/>
        </authorList>
    </citation>
    <scope>NUCLEOTIDE SEQUENCE [LARGE SCALE GENOMIC DNA]</scope>
    <source>
        <strain evidence="2">cv. Hass</strain>
    </source>
</reference>
<keyword evidence="2" id="KW-1185">Reference proteome</keyword>
<proteinExistence type="predicted"/>
<organism evidence="1 2">
    <name type="scientific">Persea americana</name>
    <name type="common">Avocado</name>
    <dbReference type="NCBI Taxonomy" id="3435"/>
    <lineage>
        <taxon>Eukaryota</taxon>
        <taxon>Viridiplantae</taxon>
        <taxon>Streptophyta</taxon>
        <taxon>Embryophyta</taxon>
        <taxon>Tracheophyta</taxon>
        <taxon>Spermatophyta</taxon>
        <taxon>Magnoliopsida</taxon>
        <taxon>Magnoliidae</taxon>
        <taxon>Laurales</taxon>
        <taxon>Lauraceae</taxon>
        <taxon>Persea</taxon>
    </lineage>
</organism>
<protein>
    <submittedName>
        <fullName evidence="1">Uncharacterized protein</fullName>
    </submittedName>
</protein>
<dbReference type="Proteomes" id="UP001234297">
    <property type="component" value="Chromosome 10"/>
</dbReference>
<dbReference type="EMBL" id="CM056818">
    <property type="protein sequence ID" value="KAJ8622312.1"/>
    <property type="molecule type" value="Genomic_DNA"/>
</dbReference>
<evidence type="ECO:0000313" key="2">
    <source>
        <dbReference type="Proteomes" id="UP001234297"/>
    </source>
</evidence>
<comment type="caution">
    <text evidence="1">The sequence shown here is derived from an EMBL/GenBank/DDBJ whole genome shotgun (WGS) entry which is preliminary data.</text>
</comment>
<evidence type="ECO:0000313" key="1">
    <source>
        <dbReference type="EMBL" id="KAJ8622312.1"/>
    </source>
</evidence>
<sequence length="620" mass="71041">MLSSAASSSLAPLNSDPIIPKKNHNHETPNAPFDPSNDQNHETPNSPFNPIPQLATDHFQSITHHQFCTSSTISLDGLRIKQREKVNQVREIVQNLKDPAEQMVMIDNLQRLGIDYHFREEIESILCSLSENDDSISSIHDVALRFRLLREHGYYASPDVFNSFKDKEGRFKLQLTTDIKGLVSLYESSKLSTEGEDILDEVNDFASKNLIASMEFIEPDLEREVRHVLEHPFHMSLPRFNIKKHLKDLQGKDGKTDAIQELAILDFNILQSMHQSELKEVTKWWRDLGMSQELRFARDQPLKWYMWPLAVLPNPKFSRYRIELAKPIALVYIIDDIYDVYGTLDELVLFTEAVNRWDPSDINQLPRNMKLCFMALHNITNEIAYMVLKEHGWNPINSLKKTWRDLCNAFLVEAKWFAEGNSPKADEYLRNGVTSSGVATVLVHLFFLVGHGITRDSVDLVDSIPKLISCPAMILRLWDDLGSAKDENQKGYDGSYVECYLKENATSSLESARRHVRHMISNAWKELNKECLSPYPFSPTFIEASLNTSRMVQVMYSYGNDQRLPALEQLITSLLKESIPDKEILKAASIKDTNVSGGTSRIEFPKEISRIPSRKDYPEL</sequence>